<dbReference type="PROSITE" id="PS00101">
    <property type="entry name" value="HEXAPEP_TRANSFERASES"/>
    <property type="match status" value="1"/>
</dbReference>
<dbReference type="GO" id="GO:0008374">
    <property type="term" value="F:O-acyltransferase activity"/>
    <property type="evidence" value="ECO:0007669"/>
    <property type="project" value="TreeGrafter"/>
</dbReference>
<dbReference type="PANTHER" id="PTHR23416:SF23">
    <property type="entry name" value="ACETYLTRANSFERASE C18B11.09C-RELATED"/>
    <property type="match status" value="1"/>
</dbReference>
<evidence type="ECO:0000256" key="2">
    <source>
        <dbReference type="ARBA" id="ARBA00022679"/>
    </source>
</evidence>
<dbReference type="EMBL" id="CP120682">
    <property type="protein sequence ID" value="WKN34015.1"/>
    <property type="molecule type" value="Genomic_DNA"/>
</dbReference>
<evidence type="ECO:0000256" key="4">
    <source>
        <dbReference type="ARBA" id="ARBA00023315"/>
    </source>
</evidence>
<dbReference type="Gene3D" id="2.160.10.10">
    <property type="entry name" value="Hexapeptide repeat proteins"/>
    <property type="match status" value="1"/>
</dbReference>
<reference evidence="5" key="1">
    <citation type="journal article" date="2023" name="Comput. Struct. Biotechnol. J.">
        <title>Discovery of a novel marine Bacteroidetes with a rich repertoire of carbohydrate-active enzymes.</title>
        <authorList>
            <person name="Chen B."/>
            <person name="Liu G."/>
            <person name="Chen Q."/>
            <person name="Wang H."/>
            <person name="Liu L."/>
            <person name="Tang K."/>
        </authorList>
    </citation>
    <scope>NUCLEOTIDE SEQUENCE</scope>
    <source>
        <strain evidence="5">TK19036</strain>
    </source>
</reference>
<dbReference type="InterPro" id="IPR018357">
    <property type="entry name" value="Hexapep_transf_CS"/>
</dbReference>
<comment type="similarity">
    <text evidence="1">Belongs to the transferase hexapeptide repeat family.</text>
</comment>
<dbReference type="PANTHER" id="PTHR23416">
    <property type="entry name" value="SIALIC ACID SYNTHASE-RELATED"/>
    <property type="match status" value="1"/>
</dbReference>
<reference evidence="5" key="2">
    <citation type="journal article" date="2024" name="Antonie Van Leeuwenhoek">
        <title>Roseihalotalea indica gen. nov., sp. nov., a halophilic Bacteroidetes from mesopelagic Southwest Indian Ocean with higher carbohydrate metabolic potential.</title>
        <authorList>
            <person name="Chen B."/>
            <person name="Zhang M."/>
            <person name="Lin D."/>
            <person name="Ye J."/>
            <person name="Tang K."/>
        </authorList>
    </citation>
    <scope>NUCLEOTIDE SEQUENCE</scope>
    <source>
        <strain evidence="5">TK19036</strain>
    </source>
</reference>
<keyword evidence="2" id="KW-0808">Transferase</keyword>
<evidence type="ECO:0000256" key="3">
    <source>
        <dbReference type="ARBA" id="ARBA00022737"/>
    </source>
</evidence>
<gene>
    <name evidence="5" type="ORF">K4G66_16670</name>
</gene>
<protein>
    <submittedName>
        <fullName evidence="5">Sugar O-acetyltransferase</fullName>
    </submittedName>
</protein>
<dbReference type="CDD" id="cd03357">
    <property type="entry name" value="LbH_MAT_GAT"/>
    <property type="match status" value="1"/>
</dbReference>
<keyword evidence="3" id="KW-0677">Repeat</keyword>
<evidence type="ECO:0000313" key="5">
    <source>
        <dbReference type="EMBL" id="WKN34015.1"/>
    </source>
</evidence>
<proteinExistence type="inferred from homology"/>
<evidence type="ECO:0000256" key="1">
    <source>
        <dbReference type="ARBA" id="ARBA00007274"/>
    </source>
</evidence>
<accession>A0AA49JEK2</accession>
<dbReference type="AlphaFoldDB" id="A0AA49JEK2"/>
<organism evidence="5">
    <name type="scientific">Roseihalotalea indica</name>
    <dbReference type="NCBI Taxonomy" id="2867963"/>
    <lineage>
        <taxon>Bacteria</taxon>
        <taxon>Pseudomonadati</taxon>
        <taxon>Bacteroidota</taxon>
        <taxon>Cytophagia</taxon>
        <taxon>Cytophagales</taxon>
        <taxon>Catalimonadaceae</taxon>
        <taxon>Roseihalotalea</taxon>
    </lineage>
</organism>
<dbReference type="InterPro" id="IPR051159">
    <property type="entry name" value="Hexapeptide_acetyltransf"/>
</dbReference>
<dbReference type="SUPFAM" id="SSF51161">
    <property type="entry name" value="Trimeric LpxA-like enzymes"/>
    <property type="match status" value="1"/>
</dbReference>
<keyword evidence="4" id="KW-0012">Acyltransferase</keyword>
<dbReference type="InterPro" id="IPR001451">
    <property type="entry name" value="Hexapep"/>
</dbReference>
<dbReference type="InterPro" id="IPR011004">
    <property type="entry name" value="Trimer_LpxA-like_sf"/>
</dbReference>
<dbReference type="Pfam" id="PF00132">
    <property type="entry name" value="Hexapep"/>
    <property type="match status" value="1"/>
</dbReference>
<name>A0AA49JEK2_9BACT</name>
<sequence>MKNDPDKNGKNIFDRLQSGEPILMNDPDYYQIREAANRTFKLSAQLNHATDTAQVREILSEIVGHPLDESVTVFPPFYTNNGRFTQFGKNIFINHTCSFLDLGRIIIEDDVMIGPRVNITSENHPLKVEQRNTLIGKPVVIKRGAWIGAAATILPGVTVGENSVVAAGAVVSKDVPANSVVGGIPAKVLKTIE</sequence>